<accession>A0ABT6J030</accession>
<dbReference type="InterPro" id="IPR002364">
    <property type="entry name" value="Quin_OxRdtase/zeta-crystal_CS"/>
</dbReference>
<dbReference type="PANTHER" id="PTHR43482:SF1">
    <property type="entry name" value="PROTEIN AST1-RELATED"/>
    <property type="match status" value="1"/>
</dbReference>
<dbReference type="SUPFAM" id="SSF50129">
    <property type="entry name" value="GroES-like"/>
    <property type="match status" value="1"/>
</dbReference>
<name>A0ABT6J030_9STAP</name>
<keyword evidence="5" id="KW-1185">Reference proteome</keyword>
<comment type="caution">
    <text evidence="4">The sequence shown here is derived from an EMBL/GenBank/DDBJ whole genome shotgun (WGS) entry which is preliminary data.</text>
</comment>
<dbReference type="Proteomes" id="UP001159200">
    <property type="component" value="Unassembled WGS sequence"/>
</dbReference>
<dbReference type="InterPro" id="IPR052585">
    <property type="entry name" value="Lipid_raft_assoc_Zn_ADH"/>
</dbReference>
<evidence type="ECO:0000259" key="3">
    <source>
        <dbReference type="SMART" id="SM00829"/>
    </source>
</evidence>
<dbReference type="SMART" id="SM00829">
    <property type="entry name" value="PKS_ER"/>
    <property type="match status" value="1"/>
</dbReference>
<dbReference type="InterPro" id="IPR036291">
    <property type="entry name" value="NAD(P)-bd_dom_sf"/>
</dbReference>
<organism evidence="4 5">
    <name type="scientific">Staphylococcus cohnii</name>
    <dbReference type="NCBI Taxonomy" id="29382"/>
    <lineage>
        <taxon>Bacteria</taxon>
        <taxon>Bacillati</taxon>
        <taxon>Bacillota</taxon>
        <taxon>Bacilli</taxon>
        <taxon>Bacillales</taxon>
        <taxon>Staphylococcaceae</taxon>
        <taxon>Staphylococcus</taxon>
        <taxon>Staphylococcus cohnii species complex</taxon>
    </lineage>
</organism>
<dbReference type="Gene3D" id="3.40.50.720">
    <property type="entry name" value="NAD(P)-binding Rossmann-like Domain"/>
    <property type="match status" value="1"/>
</dbReference>
<evidence type="ECO:0000256" key="1">
    <source>
        <dbReference type="ARBA" id="ARBA00010371"/>
    </source>
</evidence>
<dbReference type="PROSITE" id="PS01162">
    <property type="entry name" value="QOR_ZETA_CRYSTAL"/>
    <property type="match status" value="1"/>
</dbReference>
<protein>
    <recommendedName>
        <fullName evidence="2">Zinc-type alcohol dehydrogenase-like protein</fullName>
    </recommendedName>
</protein>
<keyword evidence="2" id="KW-0479">Metal-binding</keyword>
<evidence type="ECO:0000313" key="5">
    <source>
        <dbReference type="Proteomes" id="UP001159200"/>
    </source>
</evidence>
<feature type="domain" description="Enoyl reductase (ER)" evidence="3">
    <location>
        <begin position="16"/>
        <end position="334"/>
    </location>
</feature>
<dbReference type="CDD" id="cd08252">
    <property type="entry name" value="AL_MDR"/>
    <property type="match status" value="1"/>
</dbReference>
<dbReference type="SUPFAM" id="SSF51735">
    <property type="entry name" value="NAD(P)-binding Rossmann-fold domains"/>
    <property type="match status" value="1"/>
</dbReference>
<dbReference type="NCBIfam" id="TIGR02817">
    <property type="entry name" value="adh_fam_1"/>
    <property type="match status" value="1"/>
</dbReference>
<sequence length="336" mass="37570">MKAIGADRPFTLVDEGNQFYEMDIETPKPQQYELLVRLTAISVNPVDTKIRQSSISESPRILGYDAVGVVEAIGEDVKQFKIGDEVYYSGSPSYQGSNQTYQLVDERLVALKPSNISDVEAASLPLTGLTASETLFDVFNISHNPEENKGKSLLIINGAGGVGSIATQIAKYYGLHVITTTSRDETYNWSKSLGADIVLNHKNNLTDEFKKYEISEVDYIFCTFDTDLYYEKMIELVKPRGKIATIVAFNNNQDLNLLKTKSVTFTHEYMYSRPLNKTEDMAIHGTYLKDITNKVESGDYKPTANEVLKGLTADNIYEAHKKMENHSMVGKLVISI</sequence>
<dbReference type="Pfam" id="PF00107">
    <property type="entry name" value="ADH_zinc_N"/>
    <property type="match status" value="1"/>
</dbReference>
<evidence type="ECO:0000313" key="4">
    <source>
        <dbReference type="EMBL" id="MDH5158049.1"/>
    </source>
</evidence>
<dbReference type="InterPro" id="IPR014182">
    <property type="entry name" value="ADH_Zn_typ-1"/>
</dbReference>
<keyword evidence="2" id="KW-0862">Zinc</keyword>
<comment type="similarity">
    <text evidence="1 2">Belongs to the zinc-containing alcohol dehydrogenase family. Quinone oxidoreductase subfamily.</text>
</comment>
<dbReference type="RefSeq" id="WP_064264324.1">
    <property type="nucleotide sequence ID" value="NZ_CP119997.1"/>
</dbReference>
<dbReference type="Pfam" id="PF08240">
    <property type="entry name" value="ADH_N"/>
    <property type="match status" value="1"/>
</dbReference>
<keyword evidence="2" id="KW-0560">Oxidoreductase</keyword>
<dbReference type="InterPro" id="IPR011032">
    <property type="entry name" value="GroES-like_sf"/>
</dbReference>
<dbReference type="EMBL" id="JAROYR010000008">
    <property type="protein sequence ID" value="MDH5158049.1"/>
    <property type="molecule type" value="Genomic_DNA"/>
</dbReference>
<dbReference type="InterPro" id="IPR013149">
    <property type="entry name" value="ADH-like_C"/>
</dbReference>
<dbReference type="Gene3D" id="3.90.180.10">
    <property type="entry name" value="Medium-chain alcohol dehydrogenases, catalytic domain"/>
    <property type="match status" value="1"/>
</dbReference>
<reference evidence="4 5" key="1">
    <citation type="submission" date="2023-03" db="EMBL/GenBank/DDBJ databases">
        <title>Bacterial isolates from washroom surfaces on a university campus.</title>
        <authorList>
            <person name="Holman D.B."/>
            <person name="Gzyl K.E."/>
            <person name="Taheri A.E."/>
        </authorList>
    </citation>
    <scope>NUCLEOTIDE SEQUENCE [LARGE SCALE GENOMIC DNA]</scope>
    <source>
        <strain evidence="4 5">RD01</strain>
    </source>
</reference>
<proteinExistence type="inferred from homology"/>
<dbReference type="InterPro" id="IPR013154">
    <property type="entry name" value="ADH-like_N"/>
</dbReference>
<gene>
    <name evidence="4" type="ORF">P5X59_06910</name>
</gene>
<dbReference type="PANTHER" id="PTHR43482">
    <property type="entry name" value="PROTEIN AST1-RELATED"/>
    <property type="match status" value="1"/>
</dbReference>
<evidence type="ECO:0000256" key="2">
    <source>
        <dbReference type="RuleBase" id="RU364000"/>
    </source>
</evidence>
<dbReference type="InterPro" id="IPR020843">
    <property type="entry name" value="ER"/>
</dbReference>